<evidence type="ECO:0000256" key="5">
    <source>
        <dbReference type="ARBA" id="ARBA00022840"/>
    </source>
</evidence>
<dbReference type="InterPro" id="IPR051786">
    <property type="entry name" value="ASN_synthetase/amidase"/>
</dbReference>
<dbReference type="PANTHER" id="PTHR43284">
    <property type="entry name" value="ASPARAGINE SYNTHETASE (GLUTAMINE-HYDROLYZING)"/>
    <property type="match status" value="1"/>
</dbReference>
<comment type="caution">
    <text evidence="9">The sequence shown here is derived from an EMBL/GenBank/DDBJ whole genome shotgun (WGS) entry which is preliminary data.</text>
</comment>
<dbReference type="InterPro" id="IPR033738">
    <property type="entry name" value="AsnB_N"/>
</dbReference>
<dbReference type="SUPFAM" id="SSF56235">
    <property type="entry name" value="N-terminal nucleophile aminohydrolases (Ntn hydrolases)"/>
    <property type="match status" value="1"/>
</dbReference>
<dbReference type="InterPro" id="IPR017932">
    <property type="entry name" value="GATase_2_dom"/>
</dbReference>
<feature type="domain" description="Glutamine amidotransferase type-2" evidence="8">
    <location>
        <begin position="2"/>
        <end position="216"/>
    </location>
</feature>
<dbReference type="PANTHER" id="PTHR43284:SF1">
    <property type="entry name" value="ASPARAGINE SYNTHETASE"/>
    <property type="match status" value="1"/>
</dbReference>
<evidence type="ECO:0000256" key="7">
    <source>
        <dbReference type="ARBA" id="ARBA00048741"/>
    </source>
</evidence>
<protein>
    <recommendedName>
        <fullName evidence="3">asparagine synthase (glutamine-hydrolyzing)</fullName>
        <ecNumber evidence="3">6.3.5.4</ecNumber>
    </recommendedName>
</protein>
<dbReference type="GO" id="GO:0004066">
    <property type="term" value="F:asparagine synthase (glutamine-hydrolyzing) activity"/>
    <property type="evidence" value="ECO:0007669"/>
    <property type="project" value="UniProtKB-EC"/>
</dbReference>
<accession>A0ABU8C1S9</accession>
<keyword evidence="5" id="KW-0067">ATP-binding</keyword>
<dbReference type="EC" id="6.3.5.4" evidence="3"/>
<dbReference type="InterPro" id="IPR006426">
    <property type="entry name" value="Asn_synth_AEB"/>
</dbReference>
<dbReference type="NCBIfam" id="TIGR01536">
    <property type="entry name" value="asn_synth_AEB"/>
    <property type="match status" value="1"/>
</dbReference>
<proteinExistence type="inferred from homology"/>
<dbReference type="PROSITE" id="PS51278">
    <property type="entry name" value="GATASE_TYPE_2"/>
    <property type="match status" value="1"/>
</dbReference>
<evidence type="ECO:0000259" key="8">
    <source>
        <dbReference type="PROSITE" id="PS51278"/>
    </source>
</evidence>
<evidence type="ECO:0000256" key="4">
    <source>
        <dbReference type="ARBA" id="ARBA00022741"/>
    </source>
</evidence>
<comment type="pathway">
    <text evidence="1">Amino-acid biosynthesis; L-asparagine biosynthesis; L-asparagine from L-aspartate (L-Gln route): step 1/1.</text>
</comment>
<keyword evidence="4" id="KW-0547">Nucleotide-binding</keyword>
<dbReference type="Pfam" id="PF00733">
    <property type="entry name" value="Asn_synthase"/>
    <property type="match status" value="1"/>
</dbReference>
<evidence type="ECO:0000313" key="10">
    <source>
        <dbReference type="Proteomes" id="UP001375382"/>
    </source>
</evidence>
<dbReference type="Proteomes" id="UP001375382">
    <property type="component" value="Unassembled WGS sequence"/>
</dbReference>
<dbReference type="CDD" id="cd01991">
    <property type="entry name" value="Asn_synthase_B_C"/>
    <property type="match status" value="1"/>
</dbReference>
<reference evidence="9 10" key="1">
    <citation type="journal article" date="2023" name="Ecotoxicol. Environ. Saf.">
        <title>Mercury remediation potential of mercury-resistant strain Rheinheimera metallidurans sp. nov. isolated from a municipal waste dumping site.</title>
        <authorList>
            <person name="Yadav V."/>
            <person name="Manjhi A."/>
            <person name="Vadakedath N."/>
        </authorList>
    </citation>
    <scope>NUCLEOTIDE SEQUENCE [LARGE SCALE GENOMIC DNA]</scope>
    <source>
        <strain evidence="9 10">E-49</strain>
    </source>
</reference>
<dbReference type="SUPFAM" id="SSF52402">
    <property type="entry name" value="Adenine nucleotide alpha hydrolases-like"/>
    <property type="match status" value="1"/>
</dbReference>
<sequence>MCGFAGVVAPDGNLLSQQLVAMADAIAHRGPDSAGYWTNEDNTVGLAHRRLAIVDLSEAGHQPMASGSGRYMMAYNGEVYNHQALRNELEQISPRQWRGHSDTETLLAAIEQWGLKLTLQKATGMFALALWDNQTKQLQLARDRFGEKPLYYGWQQGCFLFGSQLNALRAHPVFAPEINRNAIALLLRHNYIPAPYSIYQQIYKLLPGTILTLNADQQLHTESYWSVRDAMAQAEANPDVAPAEQQIAALEQTLKQAVAGQMMADVPLGAFLSGGVDSSLIVALMQAQSSKPVKTFSIGFDDPRFNEAEFAKAVAKHLGTEHTELYVTADDALAVVPKLAEIYDEPFSDSSQIPTYLVSQIARQHVTVSLSGDAGDELFCGYNRYLLTARLWHKLNRVPVLLRKMLASVMTAIPVKGWNALAKVLPARAQLSNLGDKLHKAAAVLACRDAEQLYLGLVSHWQNPEQVVLDSKEPATVLTDEQRKAGFADPILQMMAQDTLSYLPDDILVKVDRAAMAVSLETRVPFLDHSVLEHAWRLPKSLKLKDGQSKWCLRQILYKYVPKELIERPKMGFAVPLDAWLRGPLQQWAEALLAEQRLASEGFFDVAIVRNMWQEHLSGKRNWQYQLWDILMFQAWYQRYH</sequence>
<comment type="similarity">
    <text evidence="2">Belongs to the asparagine synthetase family.</text>
</comment>
<keyword evidence="10" id="KW-1185">Reference proteome</keyword>
<dbReference type="Gene3D" id="3.60.20.10">
    <property type="entry name" value="Glutamine Phosphoribosylpyrophosphate, subunit 1, domain 1"/>
    <property type="match status" value="1"/>
</dbReference>
<dbReference type="InterPro" id="IPR029055">
    <property type="entry name" value="Ntn_hydrolases_N"/>
</dbReference>
<evidence type="ECO:0000256" key="2">
    <source>
        <dbReference type="ARBA" id="ARBA00005752"/>
    </source>
</evidence>
<comment type="catalytic activity">
    <reaction evidence="7">
        <text>L-aspartate + L-glutamine + ATP + H2O = L-asparagine + L-glutamate + AMP + diphosphate + H(+)</text>
        <dbReference type="Rhea" id="RHEA:12228"/>
        <dbReference type="ChEBI" id="CHEBI:15377"/>
        <dbReference type="ChEBI" id="CHEBI:15378"/>
        <dbReference type="ChEBI" id="CHEBI:29985"/>
        <dbReference type="ChEBI" id="CHEBI:29991"/>
        <dbReference type="ChEBI" id="CHEBI:30616"/>
        <dbReference type="ChEBI" id="CHEBI:33019"/>
        <dbReference type="ChEBI" id="CHEBI:58048"/>
        <dbReference type="ChEBI" id="CHEBI:58359"/>
        <dbReference type="ChEBI" id="CHEBI:456215"/>
        <dbReference type="EC" id="6.3.5.4"/>
    </reaction>
</comment>
<dbReference type="Gene3D" id="3.40.50.620">
    <property type="entry name" value="HUPs"/>
    <property type="match status" value="1"/>
</dbReference>
<dbReference type="EMBL" id="JALAAR010000001">
    <property type="protein sequence ID" value="MEH8015842.1"/>
    <property type="molecule type" value="Genomic_DNA"/>
</dbReference>
<evidence type="ECO:0000313" key="9">
    <source>
        <dbReference type="EMBL" id="MEH8015842.1"/>
    </source>
</evidence>
<keyword evidence="9" id="KW-0436">Ligase</keyword>
<evidence type="ECO:0000256" key="3">
    <source>
        <dbReference type="ARBA" id="ARBA00012737"/>
    </source>
</evidence>
<evidence type="ECO:0000256" key="1">
    <source>
        <dbReference type="ARBA" id="ARBA00005187"/>
    </source>
</evidence>
<keyword evidence="6" id="KW-0315">Glutamine amidotransferase</keyword>
<organism evidence="9 10">
    <name type="scientific">Rheinheimera muenzenbergensis</name>
    <dbReference type="NCBI Taxonomy" id="1193628"/>
    <lineage>
        <taxon>Bacteria</taxon>
        <taxon>Pseudomonadati</taxon>
        <taxon>Pseudomonadota</taxon>
        <taxon>Gammaproteobacteria</taxon>
        <taxon>Chromatiales</taxon>
        <taxon>Chromatiaceae</taxon>
        <taxon>Rheinheimera</taxon>
    </lineage>
</organism>
<name>A0ABU8C1S9_9GAMM</name>
<dbReference type="InterPro" id="IPR001962">
    <property type="entry name" value="Asn_synthase"/>
</dbReference>
<dbReference type="RefSeq" id="WP_335734262.1">
    <property type="nucleotide sequence ID" value="NZ_JALAAR010000001.1"/>
</dbReference>
<dbReference type="Pfam" id="PF13522">
    <property type="entry name" value="GATase_6"/>
    <property type="match status" value="1"/>
</dbReference>
<evidence type="ECO:0000256" key="6">
    <source>
        <dbReference type="ARBA" id="ARBA00022962"/>
    </source>
</evidence>
<dbReference type="InterPro" id="IPR014729">
    <property type="entry name" value="Rossmann-like_a/b/a_fold"/>
</dbReference>
<gene>
    <name evidence="9" type="primary">asnB</name>
    <name evidence="9" type="ORF">MN202_01235</name>
</gene>
<dbReference type="CDD" id="cd00712">
    <property type="entry name" value="AsnB"/>
    <property type="match status" value="1"/>
</dbReference>
<dbReference type="PIRSF" id="PIRSF001589">
    <property type="entry name" value="Asn_synthetase_glu-h"/>
    <property type="match status" value="1"/>
</dbReference>